<accession>A0A2I0VW58</accession>
<evidence type="ECO:0000313" key="1">
    <source>
        <dbReference type="EMBL" id="PKU67643.1"/>
    </source>
</evidence>
<reference evidence="1 2" key="1">
    <citation type="journal article" date="2016" name="Sci. Rep.">
        <title>The Dendrobium catenatum Lindl. genome sequence provides insights into polysaccharide synthase, floral development and adaptive evolution.</title>
        <authorList>
            <person name="Zhang G.Q."/>
            <person name="Xu Q."/>
            <person name="Bian C."/>
            <person name="Tsai W.C."/>
            <person name="Yeh C.M."/>
            <person name="Liu K.W."/>
            <person name="Yoshida K."/>
            <person name="Zhang L.S."/>
            <person name="Chang S.B."/>
            <person name="Chen F."/>
            <person name="Shi Y."/>
            <person name="Su Y.Y."/>
            <person name="Zhang Y.Q."/>
            <person name="Chen L.J."/>
            <person name="Yin Y."/>
            <person name="Lin M."/>
            <person name="Huang H."/>
            <person name="Deng H."/>
            <person name="Wang Z.W."/>
            <person name="Zhu S.L."/>
            <person name="Zhao X."/>
            <person name="Deng C."/>
            <person name="Niu S.C."/>
            <person name="Huang J."/>
            <person name="Wang M."/>
            <person name="Liu G.H."/>
            <person name="Yang H.J."/>
            <person name="Xiao X.J."/>
            <person name="Hsiao Y.Y."/>
            <person name="Wu W.L."/>
            <person name="Chen Y.Y."/>
            <person name="Mitsuda N."/>
            <person name="Ohme-Takagi M."/>
            <person name="Luo Y.B."/>
            <person name="Van de Peer Y."/>
            <person name="Liu Z.J."/>
        </authorList>
    </citation>
    <scope>NUCLEOTIDE SEQUENCE [LARGE SCALE GENOMIC DNA]</scope>
    <source>
        <tissue evidence="1">The whole plant</tissue>
    </source>
</reference>
<proteinExistence type="predicted"/>
<protein>
    <submittedName>
        <fullName evidence="1">Uncharacterized protein</fullName>
    </submittedName>
</protein>
<dbReference type="AlphaFoldDB" id="A0A2I0VW58"/>
<name>A0A2I0VW58_9ASPA</name>
<evidence type="ECO:0000313" key="2">
    <source>
        <dbReference type="Proteomes" id="UP000233837"/>
    </source>
</evidence>
<dbReference type="EMBL" id="KZ503172">
    <property type="protein sequence ID" value="PKU67643.1"/>
    <property type="molecule type" value="Genomic_DNA"/>
</dbReference>
<keyword evidence="2" id="KW-1185">Reference proteome</keyword>
<dbReference type="Proteomes" id="UP000233837">
    <property type="component" value="Unassembled WGS sequence"/>
</dbReference>
<sequence>MSDYSPLSGDLVFLDGRCQGEKDSVDDVVDLQFEVEEGRQEDIYSSLKIIHKSVVSFRACHSWRGG</sequence>
<reference evidence="1 2" key="2">
    <citation type="journal article" date="2017" name="Nature">
        <title>The Apostasia genome and the evolution of orchids.</title>
        <authorList>
            <person name="Zhang G.Q."/>
            <person name="Liu K.W."/>
            <person name="Li Z."/>
            <person name="Lohaus R."/>
            <person name="Hsiao Y.Y."/>
            <person name="Niu S.C."/>
            <person name="Wang J.Y."/>
            <person name="Lin Y.C."/>
            <person name="Xu Q."/>
            <person name="Chen L.J."/>
            <person name="Yoshida K."/>
            <person name="Fujiwara S."/>
            <person name="Wang Z.W."/>
            <person name="Zhang Y.Q."/>
            <person name="Mitsuda N."/>
            <person name="Wang M."/>
            <person name="Liu G.H."/>
            <person name="Pecoraro L."/>
            <person name="Huang H.X."/>
            <person name="Xiao X.J."/>
            <person name="Lin M."/>
            <person name="Wu X.Y."/>
            <person name="Wu W.L."/>
            <person name="Chen Y.Y."/>
            <person name="Chang S.B."/>
            <person name="Sakamoto S."/>
            <person name="Ohme-Takagi M."/>
            <person name="Yagi M."/>
            <person name="Zeng S.J."/>
            <person name="Shen C.Y."/>
            <person name="Yeh C.M."/>
            <person name="Luo Y.B."/>
            <person name="Tsai W.C."/>
            <person name="Van de Peer Y."/>
            <person name="Liu Z.J."/>
        </authorList>
    </citation>
    <scope>NUCLEOTIDE SEQUENCE [LARGE SCALE GENOMIC DNA]</scope>
    <source>
        <tissue evidence="1">The whole plant</tissue>
    </source>
</reference>
<gene>
    <name evidence="1" type="ORF">MA16_Dca011221</name>
</gene>
<organism evidence="1 2">
    <name type="scientific">Dendrobium catenatum</name>
    <dbReference type="NCBI Taxonomy" id="906689"/>
    <lineage>
        <taxon>Eukaryota</taxon>
        <taxon>Viridiplantae</taxon>
        <taxon>Streptophyta</taxon>
        <taxon>Embryophyta</taxon>
        <taxon>Tracheophyta</taxon>
        <taxon>Spermatophyta</taxon>
        <taxon>Magnoliopsida</taxon>
        <taxon>Liliopsida</taxon>
        <taxon>Asparagales</taxon>
        <taxon>Orchidaceae</taxon>
        <taxon>Epidendroideae</taxon>
        <taxon>Malaxideae</taxon>
        <taxon>Dendrobiinae</taxon>
        <taxon>Dendrobium</taxon>
    </lineage>
</organism>